<accession>A0A5J4WRJ7</accession>
<feature type="compositionally biased region" description="Polar residues" evidence="1">
    <location>
        <begin position="239"/>
        <end position="248"/>
    </location>
</feature>
<feature type="compositionally biased region" description="Basic and acidic residues" evidence="1">
    <location>
        <begin position="306"/>
        <end position="321"/>
    </location>
</feature>
<evidence type="ECO:0008006" key="4">
    <source>
        <dbReference type="Google" id="ProtNLM"/>
    </source>
</evidence>
<feature type="region of interest" description="Disordered" evidence="1">
    <location>
        <begin position="272"/>
        <end position="321"/>
    </location>
</feature>
<dbReference type="Proteomes" id="UP000324800">
    <property type="component" value="Unassembled WGS sequence"/>
</dbReference>
<comment type="caution">
    <text evidence="2">The sequence shown here is derived from an EMBL/GenBank/DDBJ whole genome shotgun (WGS) entry which is preliminary data.</text>
</comment>
<proteinExistence type="predicted"/>
<feature type="region of interest" description="Disordered" evidence="1">
    <location>
        <begin position="218"/>
        <end position="248"/>
    </location>
</feature>
<evidence type="ECO:0000256" key="1">
    <source>
        <dbReference type="SAM" id="MobiDB-lite"/>
    </source>
</evidence>
<gene>
    <name evidence="2" type="ORF">EZS28_006930</name>
</gene>
<dbReference type="AlphaFoldDB" id="A0A5J4WRJ7"/>
<dbReference type="EMBL" id="SNRW01001156">
    <property type="protein sequence ID" value="KAA6397538.1"/>
    <property type="molecule type" value="Genomic_DNA"/>
</dbReference>
<feature type="compositionally biased region" description="Basic and acidic residues" evidence="1">
    <location>
        <begin position="273"/>
        <end position="293"/>
    </location>
</feature>
<protein>
    <recommendedName>
        <fullName evidence="4">Tyr recombinase domain-containing protein</fullName>
    </recommendedName>
</protein>
<feature type="compositionally biased region" description="Acidic residues" evidence="1">
    <location>
        <begin position="294"/>
        <end position="304"/>
    </location>
</feature>
<organism evidence="2 3">
    <name type="scientific">Streblomastix strix</name>
    <dbReference type="NCBI Taxonomy" id="222440"/>
    <lineage>
        <taxon>Eukaryota</taxon>
        <taxon>Metamonada</taxon>
        <taxon>Preaxostyla</taxon>
        <taxon>Oxymonadida</taxon>
        <taxon>Streblomastigidae</taxon>
        <taxon>Streblomastix</taxon>
    </lineage>
</organism>
<evidence type="ECO:0000313" key="2">
    <source>
        <dbReference type="EMBL" id="KAA6397538.1"/>
    </source>
</evidence>
<reference evidence="2 3" key="1">
    <citation type="submission" date="2019-03" db="EMBL/GenBank/DDBJ databases">
        <title>Single cell metagenomics reveals metabolic interactions within the superorganism composed of flagellate Streblomastix strix and complex community of Bacteroidetes bacteria on its surface.</title>
        <authorList>
            <person name="Treitli S.C."/>
            <person name="Kolisko M."/>
            <person name="Husnik F."/>
            <person name="Keeling P."/>
            <person name="Hampl V."/>
        </authorList>
    </citation>
    <scope>NUCLEOTIDE SEQUENCE [LARGE SCALE GENOMIC DNA]</scope>
    <source>
        <strain evidence="2">ST1C</strain>
    </source>
</reference>
<name>A0A5J4WRJ7_9EUKA</name>
<evidence type="ECO:0000313" key="3">
    <source>
        <dbReference type="Proteomes" id="UP000324800"/>
    </source>
</evidence>
<sequence length="321" mass="36924">MKTKPSSAKHHASILNTMLSFIFEIVQVSASAQRLTAHVISNHLINNPRYWSTWDINQLHEYWRERPESKFLSNEELQVKLASVLMSLYFVRMEEMENIDLLVSIIDDEKHTAAVCISPKQSKKRERYDVRRTEDPKSISNRDQQISYTYSGLKIWSKLIRDTLAHAYKDLHKHLDSKGRLRTPLDTHLLQNEQHRVLMGGQQMIPYSSALVKNHGKKQATQIFSKQRGGARVSEGDGLQQSPQGDDLQLSPQEALASTFSFRIISTQPFIEAESHNDHESAKVYKSQMQKDDQDVEPQEEAEDSSMTKDSDRPTNVEAYK</sequence>